<evidence type="ECO:0000256" key="7">
    <source>
        <dbReference type="SAM" id="Phobius"/>
    </source>
</evidence>
<protein>
    <submittedName>
        <fullName evidence="8">Tellurium resistance protein</fullName>
    </submittedName>
</protein>
<organism evidence="8 9">
    <name type="scientific">Syntrophus aciditrophicus (strain SB)</name>
    <dbReference type="NCBI Taxonomy" id="56780"/>
    <lineage>
        <taxon>Bacteria</taxon>
        <taxon>Pseudomonadati</taxon>
        <taxon>Thermodesulfobacteriota</taxon>
        <taxon>Syntrophia</taxon>
        <taxon>Syntrophales</taxon>
        <taxon>Syntrophaceae</taxon>
        <taxon>Syntrophus</taxon>
    </lineage>
</organism>
<gene>
    <name evidence="8" type="ORF">SYN_01926</name>
</gene>
<keyword evidence="5 7" id="KW-0472">Membrane</keyword>
<dbReference type="eggNOG" id="COG0861">
    <property type="taxonomic scope" value="Bacteria"/>
</dbReference>
<comment type="subcellular location">
    <subcellularLocation>
        <location evidence="1">Membrane</location>
        <topology evidence="1">Multi-pass membrane protein</topology>
    </subcellularLocation>
</comment>
<keyword evidence="9" id="KW-1185">Reference proteome</keyword>
<comment type="similarity">
    <text evidence="2">Belongs to the TerC family.</text>
</comment>
<dbReference type="STRING" id="56780.SYN_01926"/>
<dbReference type="OrthoDB" id="9783692at2"/>
<dbReference type="Proteomes" id="UP000001933">
    <property type="component" value="Chromosome"/>
</dbReference>
<dbReference type="FunCoup" id="Q2LUC7">
    <property type="interactions" value="218"/>
</dbReference>
<feature type="transmembrane region" description="Helical" evidence="7">
    <location>
        <begin position="6"/>
        <end position="26"/>
    </location>
</feature>
<dbReference type="PANTHER" id="PTHR30238">
    <property type="entry name" value="MEMBRANE BOUND PREDICTED REDOX MODULATOR"/>
    <property type="match status" value="1"/>
</dbReference>
<dbReference type="KEGG" id="sat:SYN_01926"/>
<feature type="transmembrane region" description="Helical" evidence="7">
    <location>
        <begin position="253"/>
        <end position="271"/>
    </location>
</feature>
<evidence type="ECO:0000256" key="4">
    <source>
        <dbReference type="ARBA" id="ARBA00022989"/>
    </source>
</evidence>
<feature type="transmembrane region" description="Helical" evidence="7">
    <location>
        <begin position="104"/>
        <end position="125"/>
    </location>
</feature>
<feature type="transmembrane region" description="Helical" evidence="7">
    <location>
        <begin position="38"/>
        <end position="60"/>
    </location>
</feature>
<evidence type="ECO:0000256" key="5">
    <source>
        <dbReference type="ARBA" id="ARBA00023136"/>
    </source>
</evidence>
<dbReference type="RefSeq" id="WP_011417705.1">
    <property type="nucleotide sequence ID" value="NC_007759.1"/>
</dbReference>
<dbReference type="InterPro" id="IPR022369">
    <property type="entry name" value="Integral_membrane_TerC_rswitch"/>
</dbReference>
<evidence type="ECO:0000256" key="6">
    <source>
        <dbReference type="SAM" id="MobiDB-lite"/>
    </source>
</evidence>
<feature type="transmembrane region" description="Helical" evidence="7">
    <location>
        <begin position="224"/>
        <end position="241"/>
    </location>
</feature>
<dbReference type="GO" id="GO:0016020">
    <property type="term" value="C:membrane"/>
    <property type="evidence" value="ECO:0007669"/>
    <property type="project" value="UniProtKB-SubCell"/>
</dbReference>
<evidence type="ECO:0000313" key="9">
    <source>
        <dbReference type="Proteomes" id="UP000001933"/>
    </source>
</evidence>
<accession>Q2LUC7</accession>
<keyword evidence="4 7" id="KW-1133">Transmembrane helix</keyword>
<dbReference type="InParanoid" id="Q2LUC7"/>
<feature type="transmembrane region" description="Helical" evidence="7">
    <location>
        <begin position="188"/>
        <end position="218"/>
    </location>
</feature>
<dbReference type="EMBL" id="CP000252">
    <property type="protein sequence ID" value="ABC77683.1"/>
    <property type="molecule type" value="Genomic_DNA"/>
</dbReference>
<dbReference type="Pfam" id="PF03741">
    <property type="entry name" value="TerC"/>
    <property type="match status" value="1"/>
</dbReference>
<dbReference type="NCBIfam" id="TIGR03718">
    <property type="entry name" value="R_switched_Alx"/>
    <property type="match status" value="1"/>
</dbReference>
<reference evidence="8 9" key="1">
    <citation type="journal article" date="2007" name="Proc. Natl. Acad. Sci. U.S.A.">
        <title>The genome of Syntrophus aciditrophicus: life at the thermodynamic limit of microbial growth.</title>
        <authorList>
            <person name="McInerney M.J."/>
            <person name="Rohlin L."/>
            <person name="Mouttaki H."/>
            <person name="Kim U."/>
            <person name="Krupp R.S."/>
            <person name="Rios-Hernandez L."/>
            <person name="Sieber J."/>
            <person name="Struchtemeyer C.G."/>
            <person name="Bhattacharyya A."/>
            <person name="Campbell J.W."/>
            <person name="Gunsalus R.P."/>
        </authorList>
    </citation>
    <scope>NUCLEOTIDE SEQUENCE [LARGE SCALE GENOMIC DNA]</scope>
    <source>
        <strain evidence="8 9">SB</strain>
    </source>
</reference>
<feature type="transmembrane region" description="Helical" evidence="7">
    <location>
        <begin position="283"/>
        <end position="301"/>
    </location>
</feature>
<dbReference type="AlphaFoldDB" id="Q2LUC7"/>
<evidence type="ECO:0000256" key="3">
    <source>
        <dbReference type="ARBA" id="ARBA00022692"/>
    </source>
</evidence>
<feature type="transmembrane region" description="Helical" evidence="7">
    <location>
        <begin position="131"/>
        <end position="151"/>
    </location>
</feature>
<sequence length="338" mass="37648">MESSLWMWIGFNLFVLILLTLDLGLLHRNNRKVGIREALLLSLGYFVLALLFGTGVYYFLGANAGVEFFTGYLLEKSLSIDNIFVFVLIFSHFAVPAHYQHRVLFWGILGALVMRAVLILTGASIIDSFHWVIYLFGAFLIFTGAKMLSTINRKPDMEGNRLILLIRRHFRVTENYEGHRFFIRRKGFLYLTPLMLVLILVEVTDVVFALDSIPAIFAITDDPFIVYTSNVFAILGLRALYFALAGMIHRFHYLKYGLSMVLMVVGAKMLVNASFGNVIPTEAALLVTALLIGGSMLVSVIKTRRLPKEIAAEEAFSGWVPGSPAKPSSGKDSPPAAG</sequence>
<evidence type="ECO:0000313" key="8">
    <source>
        <dbReference type="EMBL" id="ABC77683.1"/>
    </source>
</evidence>
<dbReference type="HOGENOM" id="CLU_045644_1_2_7"/>
<proteinExistence type="inferred from homology"/>
<evidence type="ECO:0000256" key="1">
    <source>
        <dbReference type="ARBA" id="ARBA00004141"/>
    </source>
</evidence>
<feature type="region of interest" description="Disordered" evidence="6">
    <location>
        <begin position="318"/>
        <end position="338"/>
    </location>
</feature>
<name>Q2LUC7_SYNAS</name>
<keyword evidence="3 7" id="KW-0812">Transmembrane</keyword>
<dbReference type="PANTHER" id="PTHR30238:SF0">
    <property type="entry name" value="THYLAKOID MEMBRANE PROTEIN TERC, CHLOROPLASTIC"/>
    <property type="match status" value="1"/>
</dbReference>
<evidence type="ECO:0000256" key="2">
    <source>
        <dbReference type="ARBA" id="ARBA00007511"/>
    </source>
</evidence>
<dbReference type="InterPro" id="IPR005496">
    <property type="entry name" value="Integral_membrane_TerC"/>
</dbReference>
<feature type="transmembrane region" description="Helical" evidence="7">
    <location>
        <begin position="80"/>
        <end position="97"/>
    </location>
</feature>